<dbReference type="AlphaFoldDB" id="U5W5L4"/>
<sequence>MRTLSETTLAAIGRMTVAATDLEFLLAHIGAGPAAAFGRPGDALAAARAAVDGHDGLTASVEAAATQLAIAQSMLRGLWRDDLPRDAEAFDAVAGQLWRTREWFQTVVSEYAAA</sequence>
<dbReference type="Proteomes" id="UP000017746">
    <property type="component" value="Chromosome"/>
</dbReference>
<dbReference type="HOGENOM" id="CLU_2115738_0_0_11"/>
<dbReference type="EMBL" id="CP006272">
    <property type="protein sequence ID" value="AGZ43211.1"/>
    <property type="molecule type" value="Genomic_DNA"/>
</dbReference>
<evidence type="ECO:0000313" key="2">
    <source>
        <dbReference type="Proteomes" id="UP000017746"/>
    </source>
</evidence>
<dbReference type="PATRIC" id="fig|1246995.3.peg.5009"/>
<gene>
    <name evidence="1" type="ORF">AFR_24725</name>
</gene>
<dbReference type="RefSeq" id="WP_023363801.1">
    <property type="nucleotide sequence ID" value="NC_022657.1"/>
</dbReference>
<keyword evidence="2" id="KW-1185">Reference proteome</keyword>
<evidence type="ECO:0000313" key="1">
    <source>
        <dbReference type="EMBL" id="AGZ43211.1"/>
    </source>
</evidence>
<name>U5W5L4_9ACTN</name>
<dbReference type="KEGG" id="afs:AFR_24725"/>
<dbReference type="OrthoDB" id="3369331at2"/>
<protein>
    <submittedName>
        <fullName evidence="1">Uncharacterized protein</fullName>
    </submittedName>
</protein>
<accession>U5W5L4</accession>
<organism evidence="1 2">
    <name type="scientific">Actinoplanes friuliensis DSM 7358</name>
    <dbReference type="NCBI Taxonomy" id="1246995"/>
    <lineage>
        <taxon>Bacteria</taxon>
        <taxon>Bacillati</taxon>
        <taxon>Actinomycetota</taxon>
        <taxon>Actinomycetes</taxon>
        <taxon>Micromonosporales</taxon>
        <taxon>Micromonosporaceae</taxon>
        <taxon>Actinoplanes</taxon>
    </lineage>
</organism>
<dbReference type="STRING" id="1246995.AFR_24725"/>
<reference evidence="1 2" key="1">
    <citation type="journal article" date="2014" name="J. Biotechnol.">
        <title>Complete genome sequence of the actinobacterium Actinoplanes friuliensis HAG 010964, producer of the lipopeptide antibiotic friulimycin.</title>
        <authorList>
            <person name="Ruckert C."/>
            <person name="Szczepanowski R."/>
            <person name="Albersmeier A."/>
            <person name="Goesmann A."/>
            <person name="Fischer N."/>
            <person name="Steinkamper A."/>
            <person name="Puhler A."/>
            <person name="Biener R."/>
            <person name="Schwartz D."/>
            <person name="Kalinowski J."/>
        </authorList>
    </citation>
    <scope>NUCLEOTIDE SEQUENCE [LARGE SCALE GENOMIC DNA]</scope>
    <source>
        <strain evidence="1 2">DSM 7358</strain>
    </source>
</reference>
<proteinExistence type="predicted"/>